<keyword evidence="1" id="KW-1133">Transmembrane helix</keyword>
<gene>
    <name evidence="2" type="ORF">GLYMA_20G182500</name>
</gene>
<name>K7N495_SOYBN</name>
<evidence type="ECO:0000313" key="3">
    <source>
        <dbReference type="EnsemblPlants" id="KRG91958"/>
    </source>
</evidence>
<keyword evidence="4" id="KW-1185">Reference proteome</keyword>
<dbReference type="HOGENOM" id="CLU_2311217_0_0_1"/>
<dbReference type="EnsemblPlants" id="KRG91958">
    <property type="protein sequence ID" value="KRG91958"/>
    <property type="gene ID" value="GLYMA_20G182500"/>
</dbReference>
<feature type="transmembrane region" description="Helical" evidence="1">
    <location>
        <begin position="6"/>
        <end position="27"/>
    </location>
</feature>
<dbReference type="Gramene" id="KRG91958">
    <property type="protein sequence ID" value="KRG91958"/>
    <property type="gene ID" value="GLYMA_20G182500"/>
</dbReference>
<evidence type="ECO:0000256" key="1">
    <source>
        <dbReference type="SAM" id="Phobius"/>
    </source>
</evidence>
<dbReference type="PaxDb" id="3847-GLYMA20G32330.1"/>
<reference evidence="2 3" key="1">
    <citation type="journal article" date="2010" name="Nature">
        <title>Genome sequence of the palaeopolyploid soybean.</title>
        <authorList>
            <person name="Schmutz J."/>
            <person name="Cannon S.B."/>
            <person name="Schlueter J."/>
            <person name="Ma J."/>
            <person name="Mitros T."/>
            <person name="Nelson W."/>
            <person name="Hyten D.L."/>
            <person name="Song Q."/>
            <person name="Thelen J.J."/>
            <person name="Cheng J."/>
            <person name="Xu D."/>
            <person name="Hellsten U."/>
            <person name="May G.D."/>
            <person name="Yu Y."/>
            <person name="Sakurai T."/>
            <person name="Umezawa T."/>
            <person name="Bhattacharyya M.K."/>
            <person name="Sandhu D."/>
            <person name="Valliyodan B."/>
            <person name="Lindquist E."/>
            <person name="Peto M."/>
            <person name="Grant D."/>
            <person name="Shu S."/>
            <person name="Goodstein D."/>
            <person name="Barry K."/>
            <person name="Futrell-Griggs M."/>
            <person name="Abernathy B."/>
            <person name="Du J."/>
            <person name="Tian Z."/>
            <person name="Zhu L."/>
            <person name="Gill N."/>
            <person name="Joshi T."/>
            <person name="Libault M."/>
            <person name="Sethuraman A."/>
            <person name="Zhang X.-C."/>
            <person name="Shinozaki K."/>
            <person name="Nguyen H.T."/>
            <person name="Wing R.A."/>
            <person name="Cregan P."/>
            <person name="Specht J."/>
            <person name="Grimwood J."/>
            <person name="Rokhsar D."/>
            <person name="Stacey G."/>
            <person name="Shoemaker R.C."/>
            <person name="Jackson S.A."/>
        </authorList>
    </citation>
    <scope>NUCLEOTIDE SEQUENCE [LARGE SCALE GENOMIC DNA]</scope>
    <source>
        <strain evidence="3">cv. Williams 82</strain>
        <tissue evidence="2">Callus</tissue>
    </source>
</reference>
<sequence length="100" mass="11570">MVGSYPSHICCNLLFSNLCIFNCLYLYTVRHRHNTHTTFYILNIKGVHVFVSMSMLHRPLHWSCDVEDLKRNDSVRDLERSDSSGAIALEIWRGATSLEI</sequence>
<reference evidence="3" key="2">
    <citation type="submission" date="2018-02" db="UniProtKB">
        <authorList>
            <consortium name="EnsemblPlants"/>
        </authorList>
    </citation>
    <scope>IDENTIFICATION</scope>
    <source>
        <strain evidence="3">Williams 82</strain>
    </source>
</reference>
<keyword evidence="1" id="KW-0812">Transmembrane</keyword>
<organism evidence="2">
    <name type="scientific">Glycine max</name>
    <name type="common">Soybean</name>
    <name type="synonym">Glycine hispida</name>
    <dbReference type="NCBI Taxonomy" id="3847"/>
    <lineage>
        <taxon>Eukaryota</taxon>
        <taxon>Viridiplantae</taxon>
        <taxon>Streptophyta</taxon>
        <taxon>Embryophyta</taxon>
        <taxon>Tracheophyta</taxon>
        <taxon>Spermatophyta</taxon>
        <taxon>Magnoliopsida</taxon>
        <taxon>eudicotyledons</taxon>
        <taxon>Gunneridae</taxon>
        <taxon>Pentapetalae</taxon>
        <taxon>rosids</taxon>
        <taxon>fabids</taxon>
        <taxon>Fabales</taxon>
        <taxon>Fabaceae</taxon>
        <taxon>Papilionoideae</taxon>
        <taxon>50 kb inversion clade</taxon>
        <taxon>NPAAA clade</taxon>
        <taxon>indigoferoid/millettioid clade</taxon>
        <taxon>Phaseoleae</taxon>
        <taxon>Glycine</taxon>
        <taxon>Glycine subgen. Soja</taxon>
    </lineage>
</organism>
<evidence type="ECO:0000313" key="2">
    <source>
        <dbReference type="EMBL" id="KRG91958.1"/>
    </source>
</evidence>
<dbReference type="EMBL" id="CM000853">
    <property type="protein sequence ID" value="KRG91958.1"/>
    <property type="molecule type" value="Genomic_DNA"/>
</dbReference>
<dbReference type="AlphaFoldDB" id="K7N495"/>
<evidence type="ECO:0000313" key="4">
    <source>
        <dbReference type="Proteomes" id="UP000008827"/>
    </source>
</evidence>
<keyword evidence="1" id="KW-0472">Membrane</keyword>
<proteinExistence type="predicted"/>
<dbReference type="InParanoid" id="K7N495"/>
<dbReference type="Proteomes" id="UP000008827">
    <property type="component" value="Chromosome 20"/>
</dbReference>
<accession>K7N495</accession>
<reference evidence="2" key="3">
    <citation type="submission" date="2018-07" db="EMBL/GenBank/DDBJ databases">
        <title>WGS assembly of Glycine max.</title>
        <authorList>
            <person name="Schmutz J."/>
            <person name="Cannon S."/>
            <person name="Schlueter J."/>
            <person name="Ma J."/>
            <person name="Mitros T."/>
            <person name="Nelson W."/>
            <person name="Hyten D."/>
            <person name="Song Q."/>
            <person name="Thelen J."/>
            <person name="Cheng J."/>
            <person name="Xu D."/>
            <person name="Hellsten U."/>
            <person name="May G."/>
            <person name="Yu Y."/>
            <person name="Sakurai T."/>
            <person name="Umezawa T."/>
            <person name="Bhattacharyya M."/>
            <person name="Sandhu D."/>
            <person name="Valliyodan B."/>
            <person name="Lindquist E."/>
            <person name="Peto M."/>
            <person name="Grant D."/>
            <person name="Shu S."/>
            <person name="Goodstein D."/>
            <person name="Barry K."/>
            <person name="Futrell-Griggs M."/>
            <person name="Abernathy B."/>
            <person name="Du J."/>
            <person name="Tian Z."/>
            <person name="Zhu L."/>
            <person name="Gill N."/>
            <person name="Joshi T."/>
            <person name="Libault M."/>
            <person name="Sethuraman A."/>
            <person name="Zhang X."/>
            <person name="Shinozaki K."/>
            <person name="Nguyen H."/>
            <person name="Wing R."/>
            <person name="Cregan P."/>
            <person name="Specht J."/>
            <person name="Grimwood J."/>
            <person name="Rokhsar D."/>
            <person name="Stacey G."/>
            <person name="Shoemaker R."/>
            <person name="Jackson S."/>
        </authorList>
    </citation>
    <scope>NUCLEOTIDE SEQUENCE</scope>
    <source>
        <tissue evidence="2">Callus</tissue>
    </source>
</reference>
<protein>
    <submittedName>
        <fullName evidence="2 3">Uncharacterized protein</fullName>
    </submittedName>
</protein>